<protein>
    <recommendedName>
        <fullName evidence="4">UBA domain-containing protein</fullName>
    </recommendedName>
</protein>
<accession>A0ABY5HGR3</accession>
<name>A0ABY5HGR3_9GAMM</name>
<proteinExistence type="predicted"/>
<keyword evidence="3" id="KW-1185">Reference proteome</keyword>
<dbReference type="Proteomes" id="UP001058461">
    <property type="component" value="Chromosome"/>
</dbReference>
<reference evidence="2" key="1">
    <citation type="submission" date="2021-04" db="EMBL/GenBank/DDBJ databases">
        <title>Oceanospirillales bacteria with DddD are important DMSP degraders in coastal seawater.</title>
        <authorList>
            <person name="Liu J."/>
        </authorList>
    </citation>
    <scope>NUCLEOTIDE SEQUENCE</scope>
    <source>
        <strain evidence="2">D13-1</strain>
    </source>
</reference>
<evidence type="ECO:0000313" key="3">
    <source>
        <dbReference type="Proteomes" id="UP001058461"/>
    </source>
</evidence>
<evidence type="ECO:0000256" key="1">
    <source>
        <dbReference type="SAM" id="MobiDB-lite"/>
    </source>
</evidence>
<evidence type="ECO:0008006" key="4">
    <source>
        <dbReference type="Google" id="ProtNLM"/>
    </source>
</evidence>
<dbReference type="EMBL" id="CP073347">
    <property type="protein sequence ID" value="UTW10445.1"/>
    <property type="molecule type" value="Genomic_DNA"/>
</dbReference>
<feature type="region of interest" description="Disordered" evidence="1">
    <location>
        <begin position="47"/>
        <end position="67"/>
    </location>
</feature>
<sequence length="67" mass="7795">MDHHKLSTQLRQLLKQGYSKDEIRNLVIAPRAAVEQALCELQSQHNREQQQARTLRGQADFAISLRR</sequence>
<gene>
    <name evidence="2" type="ORF">KDW95_14185</name>
</gene>
<dbReference type="RefSeq" id="WP_255852484.1">
    <property type="nucleotide sequence ID" value="NZ_CP073347.1"/>
</dbReference>
<evidence type="ECO:0000313" key="2">
    <source>
        <dbReference type="EMBL" id="UTW10445.1"/>
    </source>
</evidence>
<organism evidence="2 3">
    <name type="scientific">Marinobacterium rhizophilum</name>
    <dbReference type="NCBI Taxonomy" id="420402"/>
    <lineage>
        <taxon>Bacteria</taxon>
        <taxon>Pseudomonadati</taxon>
        <taxon>Pseudomonadota</taxon>
        <taxon>Gammaproteobacteria</taxon>
        <taxon>Oceanospirillales</taxon>
        <taxon>Oceanospirillaceae</taxon>
        <taxon>Marinobacterium</taxon>
    </lineage>
</organism>